<comment type="function">
    <text evidence="7">Part of the tripartite ATP-independent periplasmic (TRAP) transport system.</text>
</comment>
<feature type="transmembrane region" description="Helical" evidence="7">
    <location>
        <begin position="53"/>
        <end position="73"/>
    </location>
</feature>
<feature type="transmembrane region" description="Helical" evidence="7">
    <location>
        <begin position="272"/>
        <end position="293"/>
    </location>
</feature>
<evidence type="ECO:0000256" key="4">
    <source>
        <dbReference type="ARBA" id="ARBA00022692"/>
    </source>
</evidence>
<feature type="transmembrane region" description="Helical" evidence="7">
    <location>
        <begin position="213"/>
        <end position="235"/>
    </location>
</feature>
<reference evidence="9 10" key="1">
    <citation type="submission" date="2020-08" db="EMBL/GenBank/DDBJ databases">
        <title>Functional genomics of gut bacteria from endangered species of beetles.</title>
        <authorList>
            <person name="Carlos-Shanley C."/>
        </authorList>
    </citation>
    <scope>NUCLEOTIDE SEQUENCE [LARGE SCALE GENOMIC DNA]</scope>
    <source>
        <strain evidence="9 10">S00198</strain>
    </source>
</reference>
<feature type="domain" description="TRAP C4-dicarboxylate transport system permease DctM subunit" evidence="8">
    <location>
        <begin position="8"/>
        <end position="417"/>
    </location>
</feature>
<feature type="transmembrane region" description="Helical" evidence="7">
    <location>
        <begin position="313"/>
        <end position="331"/>
    </location>
</feature>
<comment type="caution">
    <text evidence="9">The sequence shown here is derived from an EMBL/GenBank/DDBJ whole genome shotgun (WGS) entry which is preliminary data.</text>
</comment>
<keyword evidence="2" id="KW-1003">Cell membrane</keyword>
<feature type="transmembrane region" description="Helical" evidence="7">
    <location>
        <begin position="133"/>
        <end position="158"/>
    </location>
</feature>
<evidence type="ECO:0000256" key="6">
    <source>
        <dbReference type="ARBA" id="ARBA00023136"/>
    </source>
</evidence>
<dbReference type="GO" id="GO:0022857">
    <property type="term" value="F:transmembrane transporter activity"/>
    <property type="evidence" value="ECO:0007669"/>
    <property type="project" value="UniProtKB-UniRule"/>
</dbReference>
<sequence length="429" mass="44840">MSAILASVFIGLMALGAPIAFAMLIAGLAAVWMKPGMPALVVMQNLFSGLDSFPLLAIPFFILAAELMSGGALTDVLLKFAARLVGMRRGGLGHANILTLTFFSGISGSALADAAGPGAMLIKMMRKAGYNDAYAAALTASTAIVGPIIPPSIIMIVYALTDNSVTVTGLFLAGVLPGLLIAVALALVNHWVSVRRDYRSAPELLDPAPLLLLFWRALPALMLPAIILGGIHLGIFTPTEASAAAVLYALIVGRFVYGTLHFHMLPAILFRTALMTASILFIVATSAVFAWVLTVGQIPQQAASWIASMELSQAALLVAVNVLLLLVGIFIEPLPGVMIMVPILAPLADAAGLNPLHFAIVVIVNLTLGMVTPPVGGLLFVTSAVSGVKMGPMVREMAPMLAALFVVLVLLTFFPAISTWLPGLLGYRN</sequence>
<dbReference type="Proteomes" id="UP000575083">
    <property type="component" value="Unassembled WGS sequence"/>
</dbReference>
<evidence type="ECO:0000256" key="5">
    <source>
        <dbReference type="ARBA" id="ARBA00022989"/>
    </source>
</evidence>
<evidence type="ECO:0000256" key="7">
    <source>
        <dbReference type="RuleBase" id="RU369079"/>
    </source>
</evidence>
<dbReference type="Pfam" id="PF06808">
    <property type="entry name" value="DctM"/>
    <property type="match status" value="1"/>
</dbReference>
<protein>
    <recommendedName>
        <fullName evidence="7">TRAP transporter large permease protein</fullName>
    </recommendedName>
</protein>
<dbReference type="PANTHER" id="PTHR33362:SF2">
    <property type="entry name" value="TRAP TRANSPORTER LARGE PERMEASE PROTEIN"/>
    <property type="match status" value="1"/>
</dbReference>
<proteinExistence type="inferred from homology"/>
<feature type="transmembrane region" description="Helical" evidence="7">
    <location>
        <begin position="241"/>
        <end position="260"/>
    </location>
</feature>
<dbReference type="NCBIfam" id="TIGR00786">
    <property type="entry name" value="dctM"/>
    <property type="match status" value="1"/>
</dbReference>
<keyword evidence="4 7" id="KW-0812">Transmembrane</keyword>
<comment type="subcellular location">
    <subcellularLocation>
        <location evidence="1 7">Cell inner membrane</location>
        <topology evidence="1 7">Multi-pass membrane protein</topology>
    </subcellularLocation>
</comment>
<comment type="subunit">
    <text evidence="7">The complex comprises the extracytoplasmic solute receptor protein and the two transmembrane proteins.</text>
</comment>
<dbReference type="EMBL" id="JACHLK010000020">
    <property type="protein sequence ID" value="MBB6563534.1"/>
    <property type="molecule type" value="Genomic_DNA"/>
</dbReference>
<feature type="transmembrane region" description="Helical" evidence="7">
    <location>
        <begin position="170"/>
        <end position="192"/>
    </location>
</feature>
<keyword evidence="5 7" id="KW-1133">Transmembrane helix</keyword>
<dbReference type="RefSeq" id="WP_184864689.1">
    <property type="nucleotide sequence ID" value="NZ_JACHLK010000020.1"/>
</dbReference>
<keyword evidence="10" id="KW-1185">Reference proteome</keyword>
<keyword evidence="6 7" id="KW-0472">Membrane</keyword>
<comment type="caution">
    <text evidence="7">Lacks conserved residue(s) required for the propagation of feature annotation.</text>
</comment>
<evidence type="ECO:0000313" key="9">
    <source>
        <dbReference type="EMBL" id="MBB6563534.1"/>
    </source>
</evidence>
<keyword evidence="3 7" id="KW-0997">Cell inner membrane</keyword>
<keyword evidence="7" id="KW-0813">Transport</keyword>
<dbReference type="PANTHER" id="PTHR33362">
    <property type="entry name" value="SIALIC ACID TRAP TRANSPORTER PERMEASE PROTEIN SIAT-RELATED"/>
    <property type="match status" value="1"/>
</dbReference>
<gene>
    <name evidence="9" type="ORF">HNP48_006254</name>
</gene>
<dbReference type="AlphaFoldDB" id="A0A7X0UCZ9"/>
<evidence type="ECO:0000313" key="10">
    <source>
        <dbReference type="Proteomes" id="UP000575083"/>
    </source>
</evidence>
<feature type="transmembrane region" description="Helical" evidence="7">
    <location>
        <begin position="6"/>
        <end position="32"/>
    </location>
</feature>
<comment type="similarity">
    <text evidence="7">Belongs to the TRAP transporter large permease family.</text>
</comment>
<dbReference type="GO" id="GO:0005886">
    <property type="term" value="C:plasma membrane"/>
    <property type="evidence" value="ECO:0007669"/>
    <property type="project" value="UniProtKB-SubCell"/>
</dbReference>
<evidence type="ECO:0000256" key="1">
    <source>
        <dbReference type="ARBA" id="ARBA00004429"/>
    </source>
</evidence>
<dbReference type="InterPro" id="IPR004681">
    <property type="entry name" value="TRAP_DctM"/>
</dbReference>
<name>A0A7X0UCZ9_9BURK</name>
<evidence type="ECO:0000259" key="8">
    <source>
        <dbReference type="Pfam" id="PF06808"/>
    </source>
</evidence>
<dbReference type="InterPro" id="IPR010656">
    <property type="entry name" value="DctM"/>
</dbReference>
<organism evidence="9 10">
    <name type="scientific">Acidovorax soli</name>
    <dbReference type="NCBI Taxonomy" id="592050"/>
    <lineage>
        <taxon>Bacteria</taxon>
        <taxon>Pseudomonadati</taxon>
        <taxon>Pseudomonadota</taxon>
        <taxon>Betaproteobacteria</taxon>
        <taxon>Burkholderiales</taxon>
        <taxon>Comamonadaceae</taxon>
        <taxon>Acidovorax</taxon>
    </lineage>
</organism>
<evidence type="ECO:0000256" key="2">
    <source>
        <dbReference type="ARBA" id="ARBA00022475"/>
    </source>
</evidence>
<accession>A0A7X0UCZ9</accession>
<feature type="transmembrane region" description="Helical" evidence="7">
    <location>
        <begin position="400"/>
        <end position="421"/>
    </location>
</feature>
<feature type="transmembrane region" description="Helical" evidence="7">
    <location>
        <begin position="93"/>
        <end position="112"/>
    </location>
</feature>
<evidence type="ECO:0000256" key="3">
    <source>
        <dbReference type="ARBA" id="ARBA00022519"/>
    </source>
</evidence>
<dbReference type="PIRSF" id="PIRSF006066">
    <property type="entry name" value="HI0050"/>
    <property type="match status" value="1"/>
</dbReference>